<dbReference type="InterPro" id="IPR050950">
    <property type="entry name" value="HTH-type_LysR_regulators"/>
</dbReference>
<evidence type="ECO:0000259" key="5">
    <source>
        <dbReference type="PROSITE" id="PS50931"/>
    </source>
</evidence>
<feature type="domain" description="HTH lysR-type" evidence="5">
    <location>
        <begin position="5"/>
        <end position="62"/>
    </location>
</feature>
<dbReference type="NCBIfam" id="NF007307">
    <property type="entry name" value="PRK09791.1"/>
    <property type="match status" value="1"/>
</dbReference>
<dbReference type="Pfam" id="PF00126">
    <property type="entry name" value="HTH_1"/>
    <property type="match status" value="1"/>
</dbReference>
<dbReference type="InterPro" id="IPR036388">
    <property type="entry name" value="WH-like_DNA-bd_sf"/>
</dbReference>
<evidence type="ECO:0000313" key="6">
    <source>
        <dbReference type="EMBL" id="MBL5933952.1"/>
    </source>
</evidence>
<dbReference type="InterPro" id="IPR000847">
    <property type="entry name" value="LysR_HTH_N"/>
</dbReference>
<dbReference type="Pfam" id="PF03466">
    <property type="entry name" value="LysR_substrate"/>
    <property type="match status" value="1"/>
</dbReference>
<dbReference type="EMBL" id="JAENMS010000002">
    <property type="protein sequence ID" value="MBL5933952.1"/>
    <property type="molecule type" value="Genomic_DNA"/>
</dbReference>
<evidence type="ECO:0000256" key="4">
    <source>
        <dbReference type="ARBA" id="ARBA00023163"/>
    </source>
</evidence>
<dbReference type="Gene3D" id="1.10.10.10">
    <property type="entry name" value="Winged helix-like DNA-binding domain superfamily/Winged helix DNA-binding domain"/>
    <property type="match status" value="1"/>
</dbReference>
<evidence type="ECO:0000256" key="1">
    <source>
        <dbReference type="ARBA" id="ARBA00009437"/>
    </source>
</evidence>
<dbReference type="AlphaFoldDB" id="A0AAP2ACL1"/>
<dbReference type="SUPFAM" id="SSF53850">
    <property type="entry name" value="Periplasmic binding protein-like II"/>
    <property type="match status" value="1"/>
</dbReference>
<dbReference type="CDD" id="cd08418">
    <property type="entry name" value="PBP2_TdcA"/>
    <property type="match status" value="1"/>
</dbReference>
<dbReference type="PROSITE" id="PS50931">
    <property type="entry name" value="HTH_LYSR"/>
    <property type="match status" value="1"/>
</dbReference>
<dbReference type="RefSeq" id="WP_202665456.1">
    <property type="nucleotide sequence ID" value="NZ_JAENMR010000002.1"/>
</dbReference>
<dbReference type="GO" id="GO:0005829">
    <property type="term" value="C:cytosol"/>
    <property type="evidence" value="ECO:0007669"/>
    <property type="project" value="TreeGrafter"/>
</dbReference>
<dbReference type="InterPro" id="IPR005119">
    <property type="entry name" value="LysR_subst-bd"/>
</dbReference>
<dbReference type="PANTHER" id="PTHR30419:SF8">
    <property type="entry name" value="NITROGEN ASSIMILATION TRANSCRIPTIONAL ACTIVATOR-RELATED"/>
    <property type="match status" value="1"/>
</dbReference>
<dbReference type="GO" id="GO:0003677">
    <property type="term" value="F:DNA binding"/>
    <property type="evidence" value="ECO:0007669"/>
    <property type="project" value="UniProtKB-KW"/>
</dbReference>
<protein>
    <submittedName>
        <fullName evidence="6">LysR family transcriptional regulator</fullName>
    </submittedName>
</protein>
<dbReference type="InterPro" id="IPR036390">
    <property type="entry name" value="WH_DNA-bd_sf"/>
</dbReference>
<organism evidence="6 7">
    <name type="scientific">Lelliottia amnigena</name>
    <name type="common">Enterobacter amnigenus</name>
    <dbReference type="NCBI Taxonomy" id="61646"/>
    <lineage>
        <taxon>Bacteria</taxon>
        <taxon>Pseudomonadati</taxon>
        <taxon>Pseudomonadota</taxon>
        <taxon>Gammaproteobacteria</taxon>
        <taxon>Enterobacterales</taxon>
        <taxon>Enterobacteriaceae</taxon>
        <taxon>Lelliottia</taxon>
    </lineage>
</organism>
<name>A0AAP2ACL1_LELAM</name>
<dbReference type="PANTHER" id="PTHR30419">
    <property type="entry name" value="HTH-TYPE TRANSCRIPTIONAL REGULATOR YBHD"/>
    <property type="match status" value="1"/>
</dbReference>
<dbReference type="PRINTS" id="PR00039">
    <property type="entry name" value="HTHLYSR"/>
</dbReference>
<evidence type="ECO:0000313" key="7">
    <source>
        <dbReference type="Proteomes" id="UP000653275"/>
    </source>
</evidence>
<evidence type="ECO:0000256" key="3">
    <source>
        <dbReference type="ARBA" id="ARBA00023125"/>
    </source>
</evidence>
<comment type="caution">
    <text evidence="6">The sequence shown here is derived from an EMBL/GenBank/DDBJ whole genome shotgun (WGS) entry which is preliminary data.</text>
</comment>
<comment type="similarity">
    <text evidence="1">Belongs to the LysR transcriptional regulatory family.</text>
</comment>
<keyword evidence="4" id="KW-0804">Transcription</keyword>
<proteinExistence type="inferred from homology"/>
<keyword evidence="3" id="KW-0238">DNA-binding</keyword>
<dbReference type="Gene3D" id="3.40.190.10">
    <property type="entry name" value="Periplasmic binding protein-like II"/>
    <property type="match status" value="2"/>
</dbReference>
<gene>
    <name evidence="6" type="ORF">I7V27_05690</name>
</gene>
<dbReference type="SUPFAM" id="SSF46785">
    <property type="entry name" value="Winged helix' DNA-binding domain"/>
    <property type="match status" value="1"/>
</dbReference>
<dbReference type="Proteomes" id="UP000653275">
    <property type="component" value="Unassembled WGS sequence"/>
</dbReference>
<dbReference type="GO" id="GO:0003700">
    <property type="term" value="F:DNA-binding transcription factor activity"/>
    <property type="evidence" value="ECO:0007669"/>
    <property type="project" value="InterPro"/>
</dbReference>
<reference evidence="6" key="1">
    <citation type="submission" date="2020-12" db="EMBL/GenBank/DDBJ databases">
        <title>Draft genome sequence of Enterobacter spp., Lelliottia spp. and Serratia spp. isolated from drinking water reservoirs and lakes.</title>
        <authorList>
            <person name="Reitter C."/>
            <person name="Neuhaus K."/>
            <person name="Huegler M."/>
        </authorList>
    </citation>
    <scope>NUCLEOTIDE SEQUENCE</scope>
    <source>
        <strain evidence="6">TZW15</strain>
    </source>
</reference>
<keyword evidence="2" id="KW-0805">Transcription regulation</keyword>
<dbReference type="InterPro" id="IPR047993">
    <property type="entry name" value="TdcA/AbgR_PBP2"/>
</dbReference>
<dbReference type="FunFam" id="1.10.10.10:FF:000001">
    <property type="entry name" value="LysR family transcriptional regulator"/>
    <property type="match status" value="1"/>
</dbReference>
<sequence>MTFQIKFHQIRAFVEVARQGSIRGASRVMNLSQPALTKSIKELEEGMAAQLFVRRSKGVALTECGESFYQHANLILEELRAAQDDIRQRQGLQGGQINIGMGASIARTLMPAVITRFHEQHPLVKVRIMEGQLVSMINELRQGELDFTINTYYQGPFDHEFTFEKLFEKPFAIFCREGHPAVGAKSISQLLHYNWTMPTPRGSYYKQLEDVFKYRSQIPRIDVVCETFSSCISLVAQSDFLSILPQELGCDPLLAHRLVMLPIEETLPKAAYYLIQRRDSRQTPLTSSLIMQFRRHARGILSSNEH</sequence>
<evidence type="ECO:0000256" key="2">
    <source>
        <dbReference type="ARBA" id="ARBA00023015"/>
    </source>
</evidence>
<accession>A0AAP2ACL1</accession>